<keyword evidence="1" id="KW-0472">Membrane</keyword>
<keyword evidence="3" id="KW-1185">Reference proteome</keyword>
<gene>
    <name evidence="2" type="ORF">FN846DRAFT_888187</name>
</gene>
<accession>A0A5J5F3N5</accession>
<evidence type="ECO:0000256" key="1">
    <source>
        <dbReference type="SAM" id="Phobius"/>
    </source>
</evidence>
<dbReference type="InParanoid" id="A0A5J5F3N5"/>
<reference evidence="2 3" key="1">
    <citation type="submission" date="2019-09" db="EMBL/GenBank/DDBJ databases">
        <title>Draft genome of the ectomycorrhizal ascomycete Sphaerosporella brunnea.</title>
        <authorList>
            <consortium name="DOE Joint Genome Institute"/>
            <person name="Benucci G.M."/>
            <person name="Marozzi G."/>
            <person name="Antonielli L."/>
            <person name="Sanchez S."/>
            <person name="Marco P."/>
            <person name="Wang X."/>
            <person name="Falini L.B."/>
            <person name="Barry K."/>
            <person name="Haridas S."/>
            <person name="Lipzen A."/>
            <person name="Labutti K."/>
            <person name="Grigoriev I.V."/>
            <person name="Murat C."/>
            <person name="Martin F."/>
            <person name="Albertini E."/>
            <person name="Donnini D."/>
            <person name="Bonito G."/>
        </authorList>
    </citation>
    <scope>NUCLEOTIDE SEQUENCE [LARGE SCALE GENOMIC DNA]</scope>
    <source>
        <strain evidence="2 3">Sb_GMNB300</strain>
    </source>
</reference>
<comment type="caution">
    <text evidence="2">The sequence shown here is derived from an EMBL/GenBank/DDBJ whole genome shotgun (WGS) entry which is preliminary data.</text>
</comment>
<feature type="transmembrane region" description="Helical" evidence="1">
    <location>
        <begin position="15"/>
        <end position="33"/>
    </location>
</feature>
<organism evidence="2 3">
    <name type="scientific">Sphaerosporella brunnea</name>
    <dbReference type="NCBI Taxonomy" id="1250544"/>
    <lineage>
        <taxon>Eukaryota</taxon>
        <taxon>Fungi</taxon>
        <taxon>Dikarya</taxon>
        <taxon>Ascomycota</taxon>
        <taxon>Pezizomycotina</taxon>
        <taxon>Pezizomycetes</taxon>
        <taxon>Pezizales</taxon>
        <taxon>Pyronemataceae</taxon>
        <taxon>Sphaerosporella</taxon>
    </lineage>
</organism>
<dbReference type="AlphaFoldDB" id="A0A5J5F3N5"/>
<name>A0A5J5F3N5_9PEZI</name>
<keyword evidence="1" id="KW-1133">Transmembrane helix</keyword>
<keyword evidence="1" id="KW-0812">Transmembrane</keyword>
<dbReference type="EMBL" id="VXIS01000042">
    <property type="protein sequence ID" value="KAA8910801.1"/>
    <property type="molecule type" value="Genomic_DNA"/>
</dbReference>
<evidence type="ECO:0000313" key="3">
    <source>
        <dbReference type="Proteomes" id="UP000326924"/>
    </source>
</evidence>
<proteinExistence type="predicted"/>
<sequence>MANGQHHNHQPGRHMPHGILIPYFSYIISSITIDEGKIRRKKLIPERLVDRWRASRASEDAVRESSFAPIGVHCPPPARSLALTRGDDLSAPLWGRERTSTWGGVITLITRPPIPAFICVSPAARAEG</sequence>
<evidence type="ECO:0000313" key="2">
    <source>
        <dbReference type="EMBL" id="KAA8910801.1"/>
    </source>
</evidence>
<dbReference type="Proteomes" id="UP000326924">
    <property type="component" value="Unassembled WGS sequence"/>
</dbReference>
<protein>
    <submittedName>
        <fullName evidence="2">Uncharacterized protein</fullName>
    </submittedName>
</protein>